<reference evidence="2 3" key="1">
    <citation type="journal article" date="2013" name="BMC Genomics">
        <title>Genomics-driven discovery of the pneumocandin biosynthetic gene cluster in the fungus Glarea lozoyensis.</title>
        <authorList>
            <person name="Chen L."/>
            <person name="Yue Q."/>
            <person name="Zhang X."/>
            <person name="Xiang M."/>
            <person name="Wang C."/>
            <person name="Li S."/>
            <person name="Che Y."/>
            <person name="Ortiz-Lopez F.J."/>
            <person name="Bills G.F."/>
            <person name="Liu X."/>
            <person name="An Z."/>
        </authorList>
    </citation>
    <scope>NUCLEOTIDE SEQUENCE [LARGE SCALE GENOMIC DNA]</scope>
    <source>
        <strain evidence="3">ATCC 20868 / MF5171</strain>
    </source>
</reference>
<feature type="compositionally biased region" description="Polar residues" evidence="1">
    <location>
        <begin position="671"/>
        <end position="684"/>
    </location>
</feature>
<feature type="compositionally biased region" description="Basic and acidic residues" evidence="1">
    <location>
        <begin position="435"/>
        <end position="446"/>
    </location>
</feature>
<dbReference type="AlphaFoldDB" id="S3D300"/>
<sequence length="909" mass="99617">MALPVVHPASPTLTNPDMILPYDGEYDTTPSPPHHPYSPDEWRDSNDMQFSLGPSQMGTSTPTTPIIYGNGTMLSDIGEVTEAESTPGRKLPGPAERRMLKQAQANNLPIRSSPTVGYEAVMKRAKTGNHQRNVSIESSSTVRSEGHQAEMFRDFDDGVSIDDSNFQGDDEESVAESYRDPYREEVIGQETRRLANRVSVIGEEDDQDQNSSAALSRRAEHILLNAKKRLNNMEGNLTRARTSLFVAPSKSMSSIHSSSPLSRSTPSPPGRGLTQLGNGPSTHRQLHTPLDSPVGTPGHSRVYSENSISSPVGKGRFPVRSASAAARYIPNTSTDTQKRLGYAYSSESLREDAKGVSRPLPSPLGKISPPRSAKLEPLTEDDIMPEFDRGSVASSMDGFISPNGEMDRTLSRSASTAQMRDLRDQMHDLKGRLSVLRDRARDDTMKRRSLQSLRTPSPFTAAEQWYSSDKGYKVDPLTADAGTSPTWKPELSGQLDGLLSPNTVSSAHEIRKGAPEDEDSDVTSVYEDIPDGHHFSSVPQRAYNPPVDTEPSPVSSPILSPKVIENEDSIEEDNIEEENYDDEIVSVDEVDDYESDSTNYHDTTDIPISHEDREDAFDYEHFFLHSAMGTIGQGMRGRNGSFSSEDSVETTRGPIVQDSEYNRPSLKHIRNGSNASVSTMNSFATAEEEHSSGDEDSLAAQTPRDQDEFAVQDVKITPSHEIRERSPLNKKRSTFGGDANDLELPDDSPASADERESQRDSKLDLQPHAISSEDERTPTTVHRPSVSSFDSCSSNGSTRSFPLVNKPAMQIPLPTSTVTGSRGSGGSTGSILTSDSMTLVDRQGEERLQTSPVHMLAKDDQILVERLVASLGKCVLGLQEAEIGTYEARVWRRRLDAARRVLEGQEGAV</sequence>
<accession>S3D300</accession>
<gene>
    <name evidence="2" type="ORF">GLAREA_12300</name>
</gene>
<dbReference type="HOGENOM" id="CLU_008005_0_0_1"/>
<dbReference type="EMBL" id="KE145361">
    <property type="protein sequence ID" value="EPE31544.1"/>
    <property type="molecule type" value="Genomic_DNA"/>
</dbReference>
<proteinExistence type="predicted"/>
<dbReference type="Proteomes" id="UP000016922">
    <property type="component" value="Unassembled WGS sequence"/>
</dbReference>
<evidence type="ECO:0000313" key="2">
    <source>
        <dbReference type="EMBL" id="EPE31544.1"/>
    </source>
</evidence>
<feature type="compositionally biased region" description="Basic and acidic residues" evidence="1">
    <location>
        <begin position="718"/>
        <end position="727"/>
    </location>
</feature>
<feature type="compositionally biased region" description="Basic and acidic residues" evidence="1">
    <location>
        <begin position="752"/>
        <end position="777"/>
    </location>
</feature>
<feature type="region of interest" description="Disordered" evidence="1">
    <location>
        <begin position="348"/>
        <end position="376"/>
    </location>
</feature>
<keyword evidence="3" id="KW-1185">Reference proteome</keyword>
<feature type="region of interest" description="Disordered" evidence="1">
    <location>
        <begin position="1"/>
        <end position="41"/>
    </location>
</feature>
<dbReference type="OMA" id="LNVMEGN"/>
<dbReference type="eggNOG" id="ENOG502SDRZ">
    <property type="taxonomic scope" value="Eukaryota"/>
</dbReference>
<protein>
    <submittedName>
        <fullName evidence="2">Uncharacterized protein</fullName>
    </submittedName>
</protein>
<dbReference type="STRING" id="1116229.S3D300"/>
<dbReference type="KEGG" id="glz:GLAREA_12300"/>
<feature type="compositionally biased region" description="Low complexity" evidence="1">
    <location>
        <begin position="248"/>
        <end position="265"/>
    </location>
</feature>
<evidence type="ECO:0000313" key="3">
    <source>
        <dbReference type="Proteomes" id="UP000016922"/>
    </source>
</evidence>
<feature type="region of interest" description="Disordered" evidence="1">
    <location>
        <begin position="633"/>
        <end position="805"/>
    </location>
</feature>
<dbReference type="OrthoDB" id="3438840at2759"/>
<dbReference type="RefSeq" id="XP_008081273.1">
    <property type="nucleotide sequence ID" value="XM_008083082.1"/>
</dbReference>
<feature type="compositionally biased region" description="Polar residues" evidence="1">
    <location>
        <begin position="778"/>
        <end position="800"/>
    </location>
</feature>
<feature type="region of interest" description="Disordered" evidence="1">
    <location>
        <begin position="435"/>
        <end position="456"/>
    </location>
</feature>
<organism evidence="2 3">
    <name type="scientific">Glarea lozoyensis (strain ATCC 20868 / MF5171)</name>
    <dbReference type="NCBI Taxonomy" id="1116229"/>
    <lineage>
        <taxon>Eukaryota</taxon>
        <taxon>Fungi</taxon>
        <taxon>Dikarya</taxon>
        <taxon>Ascomycota</taxon>
        <taxon>Pezizomycotina</taxon>
        <taxon>Leotiomycetes</taxon>
        <taxon>Helotiales</taxon>
        <taxon>Helotiaceae</taxon>
        <taxon>Glarea</taxon>
    </lineage>
</organism>
<dbReference type="GeneID" id="19471341"/>
<name>S3D300_GLAL2</name>
<evidence type="ECO:0000256" key="1">
    <source>
        <dbReference type="SAM" id="MobiDB-lite"/>
    </source>
</evidence>
<feature type="region of interest" description="Disordered" evidence="1">
    <location>
        <begin position="395"/>
        <end position="419"/>
    </location>
</feature>
<feature type="region of interest" description="Disordered" evidence="1">
    <location>
        <begin position="247"/>
        <end position="315"/>
    </location>
</feature>